<dbReference type="InterPro" id="IPR025959">
    <property type="entry name" value="Winged_HTH_dom"/>
</dbReference>
<dbReference type="AlphaFoldDB" id="B6ARW0"/>
<evidence type="ECO:0000313" key="2">
    <source>
        <dbReference type="EMBL" id="EDZ38206.1"/>
    </source>
</evidence>
<accession>B6ARW0</accession>
<proteinExistence type="predicted"/>
<dbReference type="SUPFAM" id="SSF46689">
    <property type="entry name" value="Homeodomain-like"/>
    <property type="match status" value="1"/>
</dbReference>
<gene>
    <name evidence="2" type="ORF">CGL2_11284027</name>
</gene>
<dbReference type="Pfam" id="PF13384">
    <property type="entry name" value="HTH_23"/>
    <property type="match status" value="1"/>
</dbReference>
<feature type="domain" description="Winged helix-turn helix" evidence="1">
    <location>
        <begin position="109"/>
        <end position="160"/>
    </location>
</feature>
<evidence type="ECO:0000259" key="1">
    <source>
        <dbReference type="Pfam" id="PF13592"/>
    </source>
</evidence>
<dbReference type="EMBL" id="DS995262">
    <property type="protein sequence ID" value="EDZ38206.1"/>
    <property type="molecule type" value="Genomic_DNA"/>
</dbReference>
<reference evidence="2" key="2">
    <citation type="journal article" date="2008" name="PLoS Biol.">
        <title>Population genomic analysis of strain variation in Leptospirillum group II bacteria involved in acid mine drainage formation.</title>
        <authorList>
            <person name="Simmons S.L."/>
            <person name="Dibartolo G."/>
            <person name="Denef V.J."/>
            <person name="Goltsman D.S."/>
            <person name="Thelen M.P."/>
            <person name="Banfield J.F."/>
        </authorList>
    </citation>
    <scope>NUCLEOTIDE SEQUENCE [LARGE SCALE GENOMIC DNA]</scope>
</reference>
<organism evidence="2">
    <name type="scientific">Leptospirillum sp. Group II '5-way CG'</name>
    <dbReference type="NCBI Taxonomy" id="419541"/>
    <lineage>
        <taxon>Bacteria</taxon>
        <taxon>Pseudomonadati</taxon>
        <taxon>Nitrospirota</taxon>
        <taxon>Nitrospiria</taxon>
        <taxon>Nitrospirales</taxon>
        <taxon>Nitrospiraceae</taxon>
        <taxon>Leptospirillum</taxon>
    </lineage>
</organism>
<protein>
    <submittedName>
        <fullName evidence="2">Probable transposase</fullName>
    </submittedName>
</protein>
<dbReference type="InterPro" id="IPR009057">
    <property type="entry name" value="Homeodomain-like_sf"/>
</dbReference>
<sequence length="160" mass="18281">MTRKATGQEVLEKAKECLVQAQTVEELRQAQSVLLPLTFGLSLKQTAQAIGVSTGWACQLRRRFLKEGGLGIRPSRGGRRRENLTREQEVEFLVPFLEKAQSGGMLIVTEIKTALENRLERRVALASVYNLLHRHGWRKLAPDKRHRKSDPLVQEDWKKN</sequence>
<dbReference type="Pfam" id="PF13592">
    <property type="entry name" value="HTH_33"/>
    <property type="match status" value="1"/>
</dbReference>
<name>B6ARW0_9BACT</name>
<reference evidence="2" key="1">
    <citation type="journal article" date="2004" name="Nature">
        <title>Community structure and metabolism through reconstruction of microbial genomes from the environment.</title>
        <authorList>
            <person name="Tyson G.W."/>
            <person name="Chapman J."/>
            <person name="Hugenholtz P."/>
            <person name="Allen E.E."/>
            <person name="Ram R.J."/>
            <person name="Richardson P.M."/>
            <person name="Solovyev V.V."/>
            <person name="Rubin E.M."/>
            <person name="Rokhsar D.S."/>
            <person name="Banfield J.F."/>
        </authorList>
    </citation>
    <scope>NUCLEOTIDE SEQUENCE [LARGE SCALE GENOMIC DNA]</scope>
</reference>